<organism evidence="1 2">
    <name type="scientific">Agromyces tropicus</name>
    <dbReference type="NCBI Taxonomy" id="555371"/>
    <lineage>
        <taxon>Bacteria</taxon>
        <taxon>Bacillati</taxon>
        <taxon>Actinomycetota</taxon>
        <taxon>Actinomycetes</taxon>
        <taxon>Micrococcales</taxon>
        <taxon>Microbacteriaceae</taxon>
        <taxon>Agromyces</taxon>
    </lineage>
</organism>
<proteinExistence type="predicted"/>
<keyword evidence="2" id="KW-1185">Reference proteome</keyword>
<name>A0ABN2URX7_9MICO</name>
<accession>A0ABN2URX7</accession>
<gene>
    <name evidence="1" type="ORF">GCM10009819_29630</name>
</gene>
<evidence type="ECO:0000313" key="2">
    <source>
        <dbReference type="Proteomes" id="UP001501196"/>
    </source>
</evidence>
<dbReference type="EMBL" id="BAAAPW010000005">
    <property type="protein sequence ID" value="GAA2041669.1"/>
    <property type="molecule type" value="Genomic_DNA"/>
</dbReference>
<evidence type="ECO:0000313" key="1">
    <source>
        <dbReference type="EMBL" id="GAA2041669.1"/>
    </source>
</evidence>
<dbReference type="Proteomes" id="UP001501196">
    <property type="component" value="Unassembled WGS sequence"/>
</dbReference>
<protein>
    <submittedName>
        <fullName evidence="1">Uncharacterized protein</fullName>
    </submittedName>
</protein>
<reference evidence="1 2" key="1">
    <citation type="journal article" date="2019" name="Int. J. Syst. Evol. Microbiol.">
        <title>The Global Catalogue of Microorganisms (GCM) 10K type strain sequencing project: providing services to taxonomists for standard genome sequencing and annotation.</title>
        <authorList>
            <consortium name="The Broad Institute Genomics Platform"/>
            <consortium name="The Broad Institute Genome Sequencing Center for Infectious Disease"/>
            <person name="Wu L."/>
            <person name="Ma J."/>
        </authorList>
    </citation>
    <scope>NUCLEOTIDE SEQUENCE [LARGE SCALE GENOMIC DNA]</scope>
    <source>
        <strain evidence="1 2">JCM 15672</strain>
    </source>
</reference>
<sequence length="543" mass="58062">MDLPGGISVRLSGTSLAERPDLGGVVAEDIVEQFSSLGGYITGEIQLRVVTSGSTQEPHLSFRIARLTRTTIRRVTWTISADLSSLDADFRLDGLGAIGPRFATRVDRVSSPVAAVDVTFDFTSPLTPRRASRFIFLTSREVGWDRSGRIRIEGDAIDGREWAAEIPAFGFVRRATTPTFGRPSQARGLPLAVEALCMIDDDTIALFGRRAPVAEDIQLEVVSFRDRSSPIGHVTIPNTADRMIIGACEERGFVHLALQHVANSPRLLQYRDVEVITFEARHHESKPIGAVTIPMDGDKAFSAAIAGGYLCVTRVGGRALGYVDISDPSNPTKRTGTLRSAVLANTGGWMAGTGSTLFVVGRGEFIDRTGAREMDAPFVKVINIDGSPPTLRLLSTTRIRDAGSVIAAEGDVAAVLHPGGGATITLLRQAVGNWVQNGVLEALAEAAAIAFVPGASLLVVLSIYEPRVELWELTSSGANRIDSVDYVLDREAYSTNPPPSLIVGGGTASFIIGHALYTVALRDLPLTPSFPSNPPPLPPLQPR</sequence>
<comment type="caution">
    <text evidence="1">The sequence shown here is derived from an EMBL/GenBank/DDBJ whole genome shotgun (WGS) entry which is preliminary data.</text>
</comment>